<evidence type="ECO:0000256" key="3">
    <source>
        <dbReference type="ARBA" id="ARBA00023204"/>
    </source>
</evidence>
<evidence type="ECO:0000313" key="9">
    <source>
        <dbReference type="EMBL" id="EJU04294.1"/>
    </source>
</evidence>
<evidence type="ECO:0000256" key="4">
    <source>
        <dbReference type="ARBA" id="ARBA00023242"/>
    </source>
</evidence>
<dbReference type="Pfam" id="PF09280">
    <property type="entry name" value="XPC-binding"/>
    <property type="match status" value="1"/>
</dbReference>
<dbReference type="SUPFAM" id="SSF101238">
    <property type="entry name" value="XPC-binding domain"/>
    <property type="match status" value="1"/>
</dbReference>
<dbReference type="PANTHER" id="PTHR10621">
    <property type="entry name" value="UV EXCISION REPAIR PROTEIN RAD23"/>
    <property type="match status" value="1"/>
</dbReference>
<dbReference type="PRINTS" id="PR01839">
    <property type="entry name" value="RAD23PROTEIN"/>
</dbReference>
<dbReference type="Gene3D" id="3.10.20.90">
    <property type="entry name" value="Phosphatidylinositol 3-kinase Catalytic Subunit, Chain A, domain 1"/>
    <property type="match status" value="1"/>
</dbReference>
<dbReference type="Gene3D" id="1.10.10.540">
    <property type="entry name" value="XPC-binding domain"/>
    <property type="match status" value="1"/>
</dbReference>
<dbReference type="PROSITE" id="PS50053">
    <property type="entry name" value="UBIQUITIN_2"/>
    <property type="match status" value="1"/>
</dbReference>
<dbReference type="Gene3D" id="1.10.8.10">
    <property type="entry name" value="DNA helicase RuvA subunit, C-terminal domain"/>
    <property type="match status" value="2"/>
</dbReference>
<keyword evidence="2 5" id="KW-0227">DNA damage</keyword>
<name>M5G6H4_DACPD</name>
<accession>M5G6H4</accession>
<dbReference type="FunFam" id="3.10.20.90:FF:000254">
    <property type="entry name" value="UV excision repair protein Rad23"/>
    <property type="match status" value="1"/>
</dbReference>
<dbReference type="CDD" id="cd01805">
    <property type="entry name" value="Ubl_Rad23"/>
    <property type="match status" value="1"/>
</dbReference>
<evidence type="ECO:0000313" key="10">
    <source>
        <dbReference type="Proteomes" id="UP000030653"/>
    </source>
</evidence>
<dbReference type="GO" id="GO:0031593">
    <property type="term" value="F:polyubiquitin modification-dependent protein binding"/>
    <property type="evidence" value="ECO:0007669"/>
    <property type="project" value="UniProtKB-UniRule"/>
</dbReference>
<dbReference type="FunFam" id="1.10.8.10:FF:000003">
    <property type="entry name" value="UV excision repair protein RAD23 homolog"/>
    <property type="match status" value="1"/>
</dbReference>
<dbReference type="InterPro" id="IPR000626">
    <property type="entry name" value="Ubiquitin-like_dom"/>
</dbReference>
<feature type="compositionally biased region" description="Low complexity" evidence="6">
    <location>
        <begin position="200"/>
        <end position="218"/>
    </location>
</feature>
<feature type="region of interest" description="Disordered" evidence="6">
    <location>
        <begin position="77"/>
        <end position="122"/>
    </location>
</feature>
<proteinExistence type="inferred from homology"/>
<dbReference type="NCBIfam" id="TIGR00601">
    <property type="entry name" value="rad23"/>
    <property type="match status" value="1"/>
</dbReference>
<dbReference type="Proteomes" id="UP000030653">
    <property type="component" value="Unassembled WGS sequence"/>
</dbReference>
<dbReference type="PANTHER" id="PTHR10621:SF0">
    <property type="entry name" value="UV EXCISION REPAIR PROTEIN RAD23"/>
    <property type="match status" value="1"/>
</dbReference>
<dbReference type="GO" id="GO:0005829">
    <property type="term" value="C:cytosol"/>
    <property type="evidence" value="ECO:0007669"/>
    <property type="project" value="TreeGrafter"/>
</dbReference>
<dbReference type="GO" id="GO:0005654">
    <property type="term" value="C:nucleoplasm"/>
    <property type="evidence" value="ECO:0007669"/>
    <property type="project" value="TreeGrafter"/>
</dbReference>
<dbReference type="GO" id="GO:0070628">
    <property type="term" value="F:proteasome binding"/>
    <property type="evidence" value="ECO:0007669"/>
    <property type="project" value="TreeGrafter"/>
</dbReference>
<evidence type="ECO:0000256" key="1">
    <source>
        <dbReference type="ARBA" id="ARBA00022737"/>
    </source>
</evidence>
<dbReference type="GO" id="GO:0043161">
    <property type="term" value="P:proteasome-mediated ubiquitin-dependent protein catabolic process"/>
    <property type="evidence" value="ECO:0007669"/>
    <property type="project" value="UniProtKB-UniRule"/>
</dbReference>
<dbReference type="CDD" id="cd14280">
    <property type="entry name" value="UBA1_Rad23_like"/>
    <property type="match status" value="1"/>
</dbReference>
<keyword evidence="5" id="KW-0963">Cytoplasm</keyword>
<dbReference type="Pfam" id="PF00240">
    <property type="entry name" value="ubiquitin"/>
    <property type="match status" value="1"/>
</dbReference>
<dbReference type="SMART" id="SM00727">
    <property type="entry name" value="STI1"/>
    <property type="match status" value="1"/>
</dbReference>
<feature type="domain" description="Ubiquitin-like" evidence="8">
    <location>
        <begin position="1"/>
        <end position="76"/>
    </location>
</feature>
<keyword evidence="1" id="KW-0677">Repeat</keyword>
<organism evidence="9 10">
    <name type="scientific">Dacryopinax primogenitus (strain DJM 731)</name>
    <name type="common">Brown rot fungus</name>
    <dbReference type="NCBI Taxonomy" id="1858805"/>
    <lineage>
        <taxon>Eukaryota</taxon>
        <taxon>Fungi</taxon>
        <taxon>Dikarya</taxon>
        <taxon>Basidiomycota</taxon>
        <taxon>Agaricomycotina</taxon>
        <taxon>Dacrymycetes</taxon>
        <taxon>Dacrymycetales</taxon>
        <taxon>Dacrymycetaceae</taxon>
        <taxon>Dacryopinax</taxon>
    </lineage>
</organism>
<dbReference type="HOGENOM" id="CLU_040364_0_0_1"/>
<evidence type="ECO:0000259" key="7">
    <source>
        <dbReference type="PROSITE" id="PS50030"/>
    </source>
</evidence>
<dbReference type="InterPro" id="IPR015940">
    <property type="entry name" value="UBA"/>
</dbReference>
<evidence type="ECO:0000259" key="8">
    <source>
        <dbReference type="PROSITE" id="PS50053"/>
    </source>
</evidence>
<dbReference type="OMA" id="PHMLEPI"/>
<dbReference type="PROSITE" id="PS50030">
    <property type="entry name" value="UBA"/>
    <property type="match status" value="2"/>
</dbReference>
<protein>
    <recommendedName>
        <fullName evidence="5">UV excision repair protein RAD23</fullName>
    </recommendedName>
</protein>
<dbReference type="GO" id="GO:0003684">
    <property type="term" value="F:damaged DNA binding"/>
    <property type="evidence" value="ECO:0007669"/>
    <property type="project" value="UniProtKB-UniRule"/>
</dbReference>
<dbReference type="InterPro" id="IPR009060">
    <property type="entry name" value="UBA-like_sf"/>
</dbReference>
<reference evidence="9 10" key="1">
    <citation type="journal article" date="2012" name="Science">
        <title>The Paleozoic origin of enzymatic lignin decomposition reconstructed from 31 fungal genomes.</title>
        <authorList>
            <person name="Floudas D."/>
            <person name="Binder M."/>
            <person name="Riley R."/>
            <person name="Barry K."/>
            <person name="Blanchette R.A."/>
            <person name="Henrissat B."/>
            <person name="Martinez A.T."/>
            <person name="Otillar R."/>
            <person name="Spatafora J.W."/>
            <person name="Yadav J.S."/>
            <person name="Aerts A."/>
            <person name="Benoit I."/>
            <person name="Boyd A."/>
            <person name="Carlson A."/>
            <person name="Copeland A."/>
            <person name="Coutinho P.M."/>
            <person name="de Vries R.P."/>
            <person name="Ferreira P."/>
            <person name="Findley K."/>
            <person name="Foster B."/>
            <person name="Gaskell J."/>
            <person name="Glotzer D."/>
            <person name="Gorecki P."/>
            <person name="Heitman J."/>
            <person name="Hesse C."/>
            <person name="Hori C."/>
            <person name="Igarashi K."/>
            <person name="Jurgens J.A."/>
            <person name="Kallen N."/>
            <person name="Kersten P."/>
            <person name="Kohler A."/>
            <person name="Kuees U."/>
            <person name="Kumar T.K.A."/>
            <person name="Kuo A."/>
            <person name="LaButti K."/>
            <person name="Larrondo L.F."/>
            <person name="Lindquist E."/>
            <person name="Ling A."/>
            <person name="Lombard V."/>
            <person name="Lucas S."/>
            <person name="Lundell T."/>
            <person name="Martin R."/>
            <person name="McLaughlin D.J."/>
            <person name="Morgenstern I."/>
            <person name="Morin E."/>
            <person name="Murat C."/>
            <person name="Nagy L.G."/>
            <person name="Nolan M."/>
            <person name="Ohm R.A."/>
            <person name="Patyshakuliyeva A."/>
            <person name="Rokas A."/>
            <person name="Ruiz-Duenas F.J."/>
            <person name="Sabat G."/>
            <person name="Salamov A."/>
            <person name="Samejima M."/>
            <person name="Schmutz J."/>
            <person name="Slot J.C."/>
            <person name="St John F."/>
            <person name="Stenlid J."/>
            <person name="Sun H."/>
            <person name="Sun S."/>
            <person name="Syed K."/>
            <person name="Tsang A."/>
            <person name="Wiebenga A."/>
            <person name="Young D."/>
            <person name="Pisabarro A."/>
            <person name="Eastwood D.C."/>
            <person name="Martin F."/>
            <person name="Cullen D."/>
            <person name="Grigoriev I.V."/>
            <person name="Hibbett D.S."/>
        </authorList>
    </citation>
    <scope>NUCLEOTIDE SEQUENCE [LARGE SCALE GENOMIC DNA]</scope>
    <source>
        <strain evidence="9 10">DJM-731 SS1</strain>
    </source>
</reference>
<dbReference type="SMART" id="SM00165">
    <property type="entry name" value="UBA"/>
    <property type="match status" value="2"/>
</dbReference>
<dbReference type="AlphaFoldDB" id="M5G6H4"/>
<dbReference type="InterPro" id="IPR004806">
    <property type="entry name" value="Rad23"/>
</dbReference>
<dbReference type="InterPro" id="IPR015360">
    <property type="entry name" value="XPC-bd"/>
</dbReference>
<dbReference type="STRING" id="1858805.M5G6H4"/>
<sequence length="411" mass="42849">MKLTFKTLQQKQFTLDAEPSDTVLDLKHRISQDQDFPVEQQKIIYSGKILSDTQTVEACKIKEKDFLVVMVSKPKAAPAATTSKTATPEPAKPVASTSSSAVPSEPAVVPAPAEPVAAPAPVPAATEQPAAAAAAPAWGDQSAFFTGAALQGAVENMMEMGFERAQVMRALKAAYNNPDRAVEYLMSGIPDHLVREEAPADAASAVPPPAAAAATPAAPTPAAAAAPVAPVAPANPAQPQNLFQAAAEQMQRQQGGAAAGVPGLGAAAGGAGGITPQQAQQITAFRNSPMFTQIRQMIAQNPALVQPLIQQLAATNPQLAQVMNQNPQLLLQLLAGEEGEGDEGMEWEGDGEGGVPGVTTIQVTPEENAAIERLIGLGFPRDLAIQAYFACDKNEEVAANYLFDYAFEQND</sequence>
<feature type="domain" description="UBA" evidence="7">
    <location>
        <begin position="148"/>
        <end position="188"/>
    </location>
</feature>
<dbReference type="GO" id="GO:0006289">
    <property type="term" value="P:nucleotide-excision repair"/>
    <property type="evidence" value="ECO:0007669"/>
    <property type="project" value="UniProtKB-UniRule"/>
</dbReference>
<dbReference type="SUPFAM" id="SSF54236">
    <property type="entry name" value="Ubiquitin-like"/>
    <property type="match status" value="1"/>
</dbReference>
<dbReference type="SUPFAM" id="SSF46934">
    <property type="entry name" value="UBA-like"/>
    <property type="match status" value="2"/>
</dbReference>
<keyword evidence="10" id="KW-1185">Reference proteome</keyword>
<keyword evidence="4 5" id="KW-0539">Nucleus</keyword>
<evidence type="ECO:0000256" key="5">
    <source>
        <dbReference type="RuleBase" id="RU367049"/>
    </source>
</evidence>
<evidence type="ECO:0000256" key="6">
    <source>
        <dbReference type="SAM" id="MobiDB-lite"/>
    </source>
</evidence>
<dbReference type="InterPro" id="IPR006636">
    <property type="entry name" value="STI1_HS-bd"/>
</dbReference>
<evidence type="ECO:0000256" key="2">
    <source>
        <dbReference type="ARBA" id="ARBA00022763"/>
    </source>
</evidence>
<comment type="subcellular location">
    <subcellularLocation>
        <location evidence="5">Nucleus</location>
    </subcellularLocation>
    <subcellularLocation>
        <location evidence="5">Cytoplasm</location>
    </subcellularLocation>
</comment>
<feature type="domain" description="UBA" evidence="7">
    <location>
        <begin position="364"/>
        <end position="405"/>
    </location>
</feature>
<dbReference type="SMART" id="SM00213">
    <property type="entry name" value="UBQ"/>
    <property type="match status" value="1"/>
</dbReference>
<comment type="function">
    <text evidence="5">Multiubiquitin chain receptor involved in modulation of proteasomal degradation. Involved in nucleotide excision repair.</text>
</comment>
<feature type="region of interest" description="Disordered" evidence="6">
    <location>
        <begin position="199"/>
        <end position="218"/>
    </location>
</feature>
<keyword evidence="3 5" id="KW-0234">DNA repair</keyword>
<dbReference type="EMBL" id="JH795858">
    <property type="protein sequence ID" value="EJU04294.1"/>
    <property type="molecule type" value="Genomic_DNA"/>
</dbReference>
<dbReference type="GO" id="GO:0043130">
    <property type="term" value="F:ubiquitin binding"/>
    <property type="evidence" value="ECO:0007669"/>
    <property type="project" value="UniProtKB-UniRule"/>
</dbReference>
<dbReference type="GeneID" id="63692236"/>
<dbReference type="RefSeq" id="XP_040631188.1">
    <property type="nucleotide sequence ID" value="XM_040777174.1"/>
</dbReference>
<dbReference type="InterPro" id="IPR029071">
    <property type="entry name" value="Ubiquitin-like_domsf"/>
</dbReference>
<dbReference type="FunFam" id="1.10.8.10:FF:000002">
    <property type="entry name" value="UV excision repair protein RAD23 homolog"/>
    <property type="match status" value="1"/>
</dbReference>
<comment type="similarity">
    <text evidence="5">Belongs to the RAD23 family.</text>
</comment>
<dbReference type="InterPro" id="IPR036353">
    <property type="entry name" value="XPC-bd_sf"/>
</dbReference>
<gene>
    <name evidence="9" type="ORF">DACRYDRAFT_93654</name>
</gene>
<dbReference type="OrthoDB" id="419317at2759"/>
<dbReference type="Pfam" id="PF00627">
    <property type="entry name" value="UBA"/>
    <property type="match status" value="2"/>
</dbReference>
<dbReference type="CDD" id="cd14281">
    <property type="entry name" value="UBA2_Rad23_like"/>
    <property type="match status" value="1"/>
</dbReference>